<reference evidence="3 4" key="2">
    <citation type="submission" date="2018-09" db="EMBL/GenBank/DDBJ databases">
        <title>A high-quality reference genome of wild soybean provides a powerful tool to mine soybean genomes.</title>
        <authorList>
            <person name="Xie M."/>
            <person name="Chung C.Y.L."/>
            <person name="Li M.-W."/>
            <person name="Wong F.-L."/>
            <person name="Chan T.-F."/>
            <person name="Lam H.-M."/>
        </authorList>
    </citation>
    <scope>NUCLEOTIDE SEQUENCE [LARGE SCALE GENOMIC DNA]</scope>
    <source>
        <strain evidence="4">cv. W05</strain>
        <tissue evidence="3">Hypocotyl of etiolated seedlings</tissue>
    </source>
</reference>
<feature type="compositionally biased region" description="Low complexity" evidence="1">
    <location>
        <begin position="232"/>
        <end position="255"/>
    </location>
</feature>
<name>A0A0B2SI52_GLYSO</name>
<dbReference type="AlphaFoldDB" id="A0A0B2SI52"/>
<dbReference type="Proteomes" id="UP000053555">
    <property type="component" value="Unassembled WGS sequence"/>
</dbReference>
<gene>
    <name evidence="3" type="ORF">D0Y65_046025</name>
    <name evidence="2" type="ORF">glysoja_040950</name>
</gene>
<feature type="compositionally biased region" description="Acidic residues" evidence="1">
    <location>
        <begin position="25"/>
        <end position="35"/>
    </location>
</feature>
<reference evidence="2" key="1">
    <citation type="submission" date="2014-07" db="EMBL/GenBank/DDBJ databases">
        <title>Identification of a novel salt tolerance gene in wild soybean by whole-genome sequencing.</title>
        <authorList>
            <person name="Lam H.-M."/>
            <person name="Qi X."/>
            <person name="Li M.-W."/>
            <person name="Liu X."/>
            <person name="Xie M."/>
            <person name="Ni M."/>
            <person name="Xu X."/>
        </authorList>
    </citation>
    <scope>NUCLEOTIDE SEQUENCE [LARGE SCALE GENOMIC DNA]</scope>
    <source>
        <tissue evidence="2">Root</tissue>
    </source>
</reference>
<sequence length="370" mass="41062">MATNILQAKWNHHSEEDEDHKDNEQQEEEEEDDEALSLCDLPINLEDPPGNQEHSRPNETSQEEFNFRLWRAPFNKEPEMCAADEVFFKGQILPLRVSFSSEAGLLATVSQSQQHYGKQFVRSESLDRNSSDYRSSSNSSRSSSLRSQNSSTSTSTSSTTTNTTIPKSKHKIRNQFHTHPSPKPQLRASAPTHNQGRKSTSAWGIFRLGVVPAPEIGLQDLKVRNRNCVVVSRNSSNSNSNNNNNSSKSVKTSNRNNKKGSSNYNNVLKQLVGKGGGLLSGCDCSFETVQPNNIVMIKGGNGNSGGGTAKSTNMTESTTHAAKEKVVEFKKHKQQKQGKKVTSRRRTFEWIKELHASQPDDEEALLSNAS</sequence>
<organism evidence="2">
    <name type="scientific">Glycine soja</name>
    <name type="common">Wild soybean</name>
    <dbReference type="NCBI Taxonomy" id="3848"/>
    <lineage>
        <taxon>Eukaryota</taxon>
        <taxon>Viridiplantae</taxon>
        <taxon>Streptophyta</taxon>
        <taxon>Embryophyta</taxon>
        <taxon>Tracheophyta</taxon>
        <taxon>Spermatophyta</taxon>
        <taxon>Magnoliopsida</taxon>
        <taxon>eudicotyledons</taxon>
        <taxon>Gunneridae</taxon>
        <taxon>Pentapetalae</taxon>
        <taxon>rosids</taxon>
        <taxon>fabids</taxon>
        <taxon>Fabales</taxon>
        <taxon>Fabaceae</taxon>
        <taxon>Papilionoideae</taxon>
        <taxon>50 kb inversion clade</taxon>
        <taxon>NPAAA clade</taxon>
        <taxon>indigoferoid/millettioid clade</taxon>
        <taxon>Phaseoleae</taxon>
        <taxon>Glycine</taxon>
        <taxon>Glycine subgen. Soja</taxon>
    </lineage>
</organism>
<dbReference type="EMBL" id="QZWG01000017">
    <property type="protein sequence ID" value="RZB57184.1"/>
    <property type="molecule type" value="Genomic_DNA"/>
</dbReference>
<protein>
    <submittedName>
        <fullName evidence="2">Uncharacterized protein</fullName>
    </submittedName>
</protein>
<feature type="compositionally biased region" description="Basic residues" evidence="1">
    <location>
        <begin position="167"/>
        <end position="176"/>
    </location>
</feature>
<proteinExistence type="predicted"/>
<dbReference type="EMBL" id="KN643453">
    <property type="protein sequence ID" value="KHN44007.1"/>
    <property type="molecule type" value="Genomic_DNA"/>
</dbReference>
<evidence type="ECO:0000256" key="1">
    <source>
        <dbReference type="SAM" id="MobiDB-lite"/>
    </source>
</evidence>
<feature type="region of interest" description="Disordered" evidence="1">
    <location>
        <begin position="232"/>
        <end position="264"/>
    </location>
</feature>
<keyword evidence="4" id="KW-1185">Reference proteome</keyword>
<evidence type="ECO:0000313" key="3">
    <source>
        <dbReference type="EMBL" id="RZB57184.1"/>
    </source>
</evidence>
<dbReference type="PANTHER" id="PTHR33922">
    <property type="entry name" value="OS01G0888066 PROTEIN-RELATED"/>
    <property type="match status" value="1"/>
</dbReference>
<evidence type="ECO:0000313" key="4">
    <source>
        <dbReference type="Proteomes" id="UP000289340"/>
    </source>
</evidence>
<dbReference type="PANTHER" id="PTHR33922:SF2">
    <property type="entry name" value="OS07G0589600 PROTEIN"/>
    <property type="match status" value="1"/>
</dbReference>
<accession>A0A0B2SI52</accession>
<feature type="region of interest" description="Disordered" evidence="1">
    <location>
        <begin position="111"/>
        <end position="198"/>
    </location>
</feature>
<evidence type="ECO:0000313" key="2">
    <source>
        <dbReference type="EMBL" id="KHN44007.1"/>
    </source>
</evidence>
<feature type="compositionally biased region" description="Low complexity" evidence="1">
    <location>
        <begin position="132"/>
        <end position="164"/>
    </location>
</feature>
<dbReference type="Proteomes" id="UP000289340">
    <property type="component" value="Chromosome 17"/>
</dbReference>
<feature type="region of interest" description="Disordered" evidence="1">
    <location>
        <begin position="1"/>
        <end position="64"/>
    </location>
</feature>
<feature type="compositionally biased region" description="Basic and acidic residues" evidence="1">
    <location>
        <begin position="12"/>
        <end position="24"/>
    </location>
</feature>
<dbReference type="Gramene" id="XM_028352488.1">
    <property type="protein sequence ID" value="XP_028208289.1"/>
    <property type="gene ID" value="LOC114391479"/>
</dbReference>